<proteinExistence type="predicted"/>
<evidence type="ECO:0008006" key="3">
    <source>
        <dbReference type="Google" id="ProtNLM"/>
    </source>
</evidence>
<dbReference type="EMBL" id="JBBPBM010000027">
    <property type="protein sequence ID" value="KAK8538864.1"/>
    <property type="molecule type" value="Genomic_DNA"/>
</dbReference>
<protein>
    <recommendedName>
        <fullName evidence="3">Retrotransposon gag domain-containing protein</fullName>
    </recommendedName>
</protein>
<evidence type="ECO:0000313" key="1">
    <source>
        <dbReference type="EMBL" id="KAK8538864.1"/>
    </source>
</evidence>
<sequence>MGKKLLPIPMLQQSQINQPQQMHLPRQEKIKMSLATKWKQILKQLKKKKHEYQFKKFLDILKQVHINLPFVEALQQISNYAKFLKDMMFRRTRIGEFETATTIEACLALMHNKVPAKRTNPRSFTIPYSIGNLYSDKALCDLGASINLMPKSVFQN</sequence>
<organism evidence="1 2">
    <name type="scientific">Hibiscus sabdariffa</name>
    <name type="common">roselle</name>
    <dbReference type="NCBI Taxonomy" id="183260"/>
    <lineage>
        <taxon>Eukaryota</taxon>
        <taxon>Viridiplantae</taxon>
        <taxon>Streptophyta</taxon>
        <taxon>Embryophyta</taxon>
        <taxon>Tracheophyta</taxon>
        <taxon>Spermatophyta</taxon>
        <taxon>Magnoliopsida</taxon>
        <taxon>eudicotyledons</taxon>
        <taxon>Gunneridae</taxon>
        <taxon>Pentapetalae</taxon>
        <taxon>rosids</taxon>
        <taxon>malvids</taxon>
        <taxon>Malvales</taxon>
        <taxon>Malvaceae</taxon>
        <taxon>Malvoideae</taxon>
        <taxon>Hibiscus</taxon>
    </lineage>
</organism>
<evidence type="ECO:0000313" key="2">
    <source>
        <dbReference type="Proteomes" id="UP001472677"/>
    </source>
</evidence>
<keyword evidence="2" id="KW-1185">Reference proteome</keyword>
<comment type="caution">
    <text evidence="1">The sequence shown here is derived from an EMBL/GenBank/DDBJ whole genome shotgun (WGS) entry which is preliminary data.</text>
</comment>
<dbReference type="PANTHER" id="PTHR33067:SF31">
    <property type="entry name" value="RNA-DIRECTED DNA POLYMERASE"/>
    <property type="match status" value="1"/>
</dbReference>
<name>A0ABR2DHJ4_9ROSI</name>
<dbReference type="PANTHER" id="PTHR33067">
    <property type="entry name" value="RNA-DIRECTED DNA POLYMERASE-RELATED"/>
    <property type="match status" value="1"/>
</dbReference>
<accession>A0ABR2DHJ4</accession>
<dbReference type="Proteomes" id="UP001472677">
    <property type="component" value="Unassembled WGS sequence"/>
</dbReference>
<gene>
    <name evidence="1" type="ORF">V6N12_034571</name>
</gene>
<reference evidence="1 2" key="1">
    <citation type="journal article" date="2024" name="G3 (Bethesda)">
        <title>Genome assembly of Hibiscus sabdariffa L. provides insights into metabolisms of medicinal natural products.</title>
        <authorList>
            <person name="Kim T."/>
        </authorList>
    </citation>
    <scope>NUCLEOTIDE SEQUENCE [LARGE SCALE GENOMIC DNA]</scope>
    <source>
        <strain evidence="1">TK-2024</strain>
        <tissue evidence="1">Old leaves</tissue>
    </source>
</reference>